<dbReference type="EMBL" id="LQZT01000010">
    <property type="protein sequence ID" value="OCW58126.1"/>
    <property type="molecule type" value="Genomic_DNA"/>
</dbReference>
<dbReference type="RefSeq" id="WP_066177294.1">
    <property type="nucleotide sequence ID" value="NZ_LQZT01000010.1"/>
</dbReference>
<dbReference type="AlphaFoldDB" id="A0A1C1YXK3"/>
<dbReference type="STRING" id="1480615.AWJ14_15875"/>
<dbReference type="SUPFAM" id="SSF75516">
    <property type="entry name" value="Pheromone-binding domain of LuxR-like quorum-sensing transcription factors"/>
    <property type="match status" value="1"/>
</dbReference>
<keyword evidence="3" id="KW-0804">Transcription</keyword>
<accession>A0A1C1YXK3</accession>
<evidence type="ECO:0000256" key="3">
    <source>
        <dbReference type="ARBA" id="ARBA00023163"/>
    </source>
</evidence>
<dbReference type="PANTHER" id="PTHR44688:SF16">
    <property type="entry name" value="DNA-BINDING TRANSCRIPTIONAL ACTIVATOR DEVR_DOSR"/>
    <property type="match status" value="1"/>
</dbReference>
<gene>
    <name evidence="5" type="ORF">AWJ14_15875</name>
</gene>
<keyword evidence="6" id="KW-1185">Reference proteome</keyword>
<evidence type="ECO:0000259" key="4">
    <source>
        <dbReference type="PROSITE" id="PS50043"/>
    </source>
</evidence>
<comment type="caution">
    <text evidence="5">The sequence shown here is derived from an EMBL/GenBank/DDBJ whole genome shotgun (WGS) entry which is preliminary data.</text>
</comment>
<dbReference type="InterPro" id="IPR036693">
    <property type="entry name" value="TF_LuxR_autoind-bd_dom_sf"/>
</dbReference>
<feature type="domain" description="HTH luxR-type" evidence="4">
    <location>
        <begin position="179"/>
        <end position="244"/>
    </location>
</feature>
<dbReference type="Pfam" id="PF03472">
    <property type="entry name" value="Autoind_bind"/>
    <property type="match status" value="1"/>
</dbReference>
<dbReference type="Gene3D" id="1.10.10.10">
    <property type="entry name" value="Winged helix-like DNA-binding domain superfamily/Winged helix DNA-binding domain"/>
    <property type="match status" value="1"/>
</dbReference>
<evidence type="ECO:0000256" key="1">
    <source>
        <dbReference type="ARBA" id="ARBA00023015"/>
    </source>
</evidence>
<dbReference type="Gene3D" id="3.30.450.80">
    <property type="entry name" value="Transcription factor LuxR-like, autoinducer-binding domain"/>
    <property type="match status" value="1"/>
</dbReference>
<dbReference type="SMART" id="SM00421">
    <property type="entry name" value="HTH_LUXR"/>
    <property type="match status" value="1"/>
</dbReference>
<dbReference type="CDD" id="cd06170">
    <property type="entry name" value="LuxR_C_like"/>
    <property type="match status" value="1"/>
</dbReference>
<evidence type="ECO:0000313" key="6">
    <source>
        <dbReference type="Proteomes" id="UP000094795"/>
    </source>
</evidence>
<keyword evidence="2" id="KW-0238">DNA-binding</keyword>
<dbReference type="GO" id="GO:0003677">
    <property type="term" value="F:DNA binding"/>
    <property type="evidence" value="ECO:0007669"/>
    <property type="project" value="UniProtKB-KW"/>
</dbReference>
<protein>
    <submittedName>
        <fullName evidence="5">LuxR family transcriptional regulator</fullName>
    </submittedName>
</protein>
<proteinExistence type="predicted"/>
<dbReference type="InterPro" id="IPR000792">
    <property type="entry name" value="Tscrpt_reg_LuxR_C"/>
</dbReference>
<dbReference type="GO" id="GO:0006355">
    <property type="term" value="P:regulation of DNA-templated transcription"/>
    <property type="evidence" value="ECO:0007669"/>
    <property type="project" value="InterPro"/>
</dbReference>
<dbReference type="PANTHER" id="PTHR44688">
    <property type="entry name" value="DNA-BINDING TRANSCRIPTIONAL ACTIVATOR DEVR_DOSR"/>
    <property type="match status" value="1"/>
</dbReference>
<evidence type="ECO:0000313" key="5">
    <source>
        <dbReference type="EMBL" id="OCW58126.1"/>
    </source>
</evidence>
<dbReference type="InterPro" id="IPR016032">
    <property type="entry name" value="Sig_transdc_resp-reg_C-effctor"/>
</dbReference>
<sequence length="247" mass="27848">MDMSPVLQFLDAEPQPDESAELIRGRLSKVISALGFDFFTLVRQPGPESDDDGIMLGGQWPKGWPELYVKRKYAAIDPIVRYLGHSQRGYRWREAMGAFEQDAHRNRMERMMADARRFGLEDGYLFPVHGRRGLVGSLSVAGRPVDLSPSEMALMDALAKKAFWDILPAQDPAAHERISRPVAVQMTRRELETLEYLGYGMTSNEMGATLGLSTHTVDWYMNGIQDKLNAKNRHHVVAIAFRLGLIS</sequence>
<dbReference type="InterPro" id="IPR005143">
    <property type="entry name" value="TF_LuxR_autoind-bd_dom"/>
</dbReference>
<dbReference type="SUPFAM" id="SSF46894">
    <property type="entry name" value="C-terminal effector domain of the bipartite response regulators"/>
    <property type="match status" value="1"/>
</dbReference>
<dbReference type="OrthoDB" id="3170288at2"/>
<dbReference type="PROSITE" id="PS50043">
    <property type="entry name" value="HTH_LUXR_2"/>
    <property type="match status" value="1"/>
</dbReference>
<dbReference type="Proteomes" id="UP000094795">
    <property type="component" value="Unassembled WGS sequence"/>
</dbReference>
<dbReference type="PRINTS" id="PR00038">
    <property type="entry name" value="HTHLUXR"/>
</dbReference>
<reference evidence="5 6" key="1">
    <citation type="submission" date="2015-12" db="EMBL/GenBank/DDBJ databases">
        <authorList>
            <person name="Shamseldin A."/>
            <person name="Moawad H."/>
            <person name="Abd El-Rahim W.M."/>
            <person name="Sadowsky M.J."/>
        </authorList>
    </citation>
    <scope>NUCLEOTIDE SEQUENCE [LARGE SCALE GENOMIC DNA]</scope>
    <source>
        <strain evidence="5 6">JC234</strain>
    </source>
</reference>
<dbReference type="InterPro" id="IPR036388">
    <property type="entry name" value="WH-like_DNA-bd_sf"/>
</dbReference>
<dbReference type="Pfam" id="PF00196">
    <property type="entry name" value="GerE"/>
    <property type="match status" value="1"/>
</dbReference>
<name>A0A1C1YXK3_9HYPH</name>
<keyword evidence="1" id="KW-0805">Transcription regulation</keyword>
<evidence type="ECO:0000256" key="2">
    <source>
        <dbReference type="ARBA" id="ARBA00023125"/>
    </source>
</evidence>
<organism evidence="5 6">
    <name type="scientific">Hoeflea olei</name>
    <dbReference type="NCBI Taxonomy" id="1480615"/>
    <lineage>
        <taxon>Bacteria</taxon>
        <taxon>Pseudomonadati</taxon>
        <taxon>Pseudomonadota</taxon>
        <taxon>Alphaproteobacteria</taxon>
        <taxon>Hyphomicrobiales</taxon>
        <taxon>Rhizobiaceae</taxon>
        <taxon>Hoeflea</taxon>
    </lineage>
</organism>